<evidence type="ECO:0000313" key="12">
    <source>
        <dbReference type="EMBL" id="KAG5671429.1"/>
    </source>
</evidence>
<dbReference type="SUPFAM" id="SSF50129">
    <property type="entry name" value="GroES-like"/>
    <property type="match status" value="2"/>
</dbReference>
<dbReference type="GO" id="GO:0005829">
    <property type="term" value="C:cytosol"/>
    <property type="evidence" value="ECO:0007669"/>
    <property type="project" value="TreeGrafter"/>
</dbReference>
<protein>
    <recommendedName>
        <fullName evidence="8">Alcohol dehydrogenase 6</fullName>
    </recommendedName>
</protein>
<comment type="caution">
    <text evidence="12">The sequence shown here is derived from an EMBL/GenBank/DDBJ whole genome shotgun (WGS) entry which is preliminary data.</text>
</comment>
<dbReference type="Gene3D" id="3.40.50.720">
    <property type="entry name" value="NAD(P)-binding Rossmann-like Domain"/>
    <property type="match status" value="1"/>
</dbReference>
<evidence type="ECO:0000256" key="5">
    <source>
        <dbReference type="ARBA" id="ARBA00023027"/>
    </source>
</evidence>
<dbReference type="SUPFAM" id="SSF51735">
    <property type="entry name" value="NAD(P)-binding Rossmann-fold domains"/>
    <property type="match status" value="1"/>
</dbReference>
<keyword evidence="13" id="KW-1185">Reference proteome</keyword>
<evidence type="ECO:0000256" key="4">
    <source>
        <dbReference type="ARBA" id="ARBA00023002"/>
    </source>
</evidence>
<evidence type="ECO:0000256" key="1">
    <source>
        <dbReference type="ARBA" id="ARBA00001947"/>
    </source>
</evidence>
<dbReference type="Pfam" id="PF08240">
    <property type="entry name" value="ADH_N"/>
    <property type="match status" value="1"/>
</dbReference>
<dbReference type="OrthoDB" id="417550at2759"/>
<dbReference type="FunFam" id="3.40.50.720:FF:000003">
    <property type="entry name" value="S-(hydroxymethyl)glutathione dehydrogenase"/>
    <property type="match status" value="1"/>
</dbReference>
<keyword evidence="4" id="KW-0560">Oxidoreductase</keyword>
<evidence type="ECO:0000256" key="3">
    <source>
        <dbReference type="ARBA" id="ARBA00022833"/>
    </source>
</evidence>
<evidence type="ECO:0000313" key="13">
    <source>
        <dbReference type="Proteomes" id="UP001107558"/>
    </source>
</evidence>
<dbReference type="Pfam" id="PF00107">
    <property type="entry name" value="ADH_zinc_N"/>
    <property type="match status" value="1"/>
</dbReference>
<dbReference type="Gene3D" id="3.90.180.10">
    <property type="entry name" value="Medium-chain alcohol dehydrogenases, catalytic domain"/>
    <property type="match status" value="1"/>
</dbReference>
<dbReference type="Proteomes" id="UP001107558">
    <property type="component" value="Chromosome 3"/>
</dbReference>
<sequence>MSFVQTVIKCRAAISWKANQAFSIEEIEVAPPQSGEVRVKIIATGICLTDASASRGKILDVKFPIILGHEAAGIVESVGEGVKSVKPGDHVITLFLPQCKKCEVCKREDANTCMEFFHGSQARGVMDDGKSRFKCKGKEIFQFMGTSTFTEYSVLKEINVAKINPKAPLEKVCLLGCGVPTGYGGSTKTAKVREGSTAAVWGLGTIGLACILGCKNAGASKIIGIDKNPMKEQIAKEFGCTDFINAGDVSKSIEEYLNKKYGMIDYTFECVGTIPTMKQAFKTAALGYGVCVLVGVSPQDEEINLSPIDFLLGRKLTGELFGSYKSVDDVPKLVEEYMEGTIPLEKFITHNLSFDEINEGFELLHNGICVRCVLNYK</sequence>
<dbReference type="InterPro" id="IPR013154">
    <property type="entry name" value="ADH-like_N"/>
</dbReference>
<evidence type="ECO:0000256" key="2">
    <source>
        <dbReference type="ARBA" id="ARBA00022723"/>
    </source>
</evidence>
<evidence type="ECO:0000256" key="8">
    <source>
        <dbReference type="ARBA" id="ARBA00074845"/>
    </source>
</evidence>
<comment type="similarity">
    <text evidence="7">Belongs to the zinc-containing alcohol dehydrogenase family. Class-V subfamily.</text>
</comment>
<accession>A0A9J6BNZ5</accession>
<dbReference type="InterPro" id="IPR036291">
    <property type="entry name" value="NAD(P)-bd_dom_sf"/>
</dbReference>
<dbReference type="InterPro" id="IPR002328">
    <property type="entry name" value="ADH_Zn_CS"/>
</dbReference>
<proteinExistence type="inferred from homology"/>
<dbReference type="EMBL" id="JADBJN010000003">
    <property type="protein sequence ID" value="KAG5671429.1"/>
    <property type="molecule type" value="Genomic_DNA"/>
</dbReference>
<keyword evidence="3 9" id="KW-0862">Zinc</keyword>
<evidence type="ECO:0000259" key="11">
    <source>
        <dbReference type="Pfam" id="PF08240"/>
    </source>
</evidence>
<comment type="function">
    <text evidence="6">Alcohol dehydrogenase. Catalyzes the NAD-dependent oxidation of primary alcohols to the corresponding aldehydes. Oxidizes secondary alcohols to the corresponding ketones.</text>
</comment>
<dbReference type="InterPro" id="IPR011032">
    <property type="entry name" value="GroES-like_sf"/>
</dbReference>
<dbReference type="PANTHER" id="PTHR43880:SF12">
    <property type="entry name" value="ALCOHOL DEHYDROGENASE CLASS-3"/>
    <property type="match status" value="1"/>
</dbReference>
<dbReference type="GO" id="GO:0008270">
    <property type="term" value="F:zinc ion binding"/>
    <property type="evidence" value="ECO:0007669"/>
    <property type="project" value="InterPro"/>
</dbReference>
<dbReference type="GO" id="GO:0004022">
    <property type="term" value="F:alcohol dehydrogenase (NAD+) activity"/>
    <property type="evidence" value="ECO:0007669"/>
    <property type="project" value="UniProtKB-ARBA"/>
</dbReference>
<keyword evidence="2 9" id="KW-0479">Metal-binding</keyword>
<evidence type="ECO:0000256" key="9">
    <source>
        <dbReference type="RuleBase" id="RU361277"/>
    </source>
</evidence>
<dbReference type="FunFam" id="3.90.180.10:FF:000007">
    <property type="entry name" value="Alcohol dehydrogenase 6"/>
    <property type="match status" value="1"/>
</dbReference>
<organism evidence="12 13">
    <name type="scientific">Polypedilum vanderplanki</name>
    <name type="common">Sleeping chironomid midge</name>
    <dbReference type="NCBI Taxonomy" id="319348"/>
    <lineage>
        <taxon>Eukaryota</taxon>
        <taxon>Metazoa</taxon>
        <taxon>Ecdysozoa</taxon>
        <taxon>Arthropoda</taxon>
        <taxon>Hexapoda</taxon>
        <taxon>Insecta</taxon>
        <taxon>Pterygota</taxon>
        <taxon>Neoptera</taxon>
        <taxon>Endopterygota</taxon>
        <taxon>Diptera</taxon>
        <taxon>Nematocera</taxon>
        <taxon>Chironomoidea</taxon>
        <taxon>Chironomidae</taxon>
        <taxon>Chironominae</taxon>
        <taxon>Polypedilum</taxon>
        <taxon>Polypedilum</taxon>
    </lineage>
</organism>
<feature type="domain" description="Alcohol dehydrogenase-like C-terminal" evidence="10">
    <location>
        <begin position="206"/>
        <end position="335"/>
    </location>
</feature>
<feature type="domain" description="Alcohol dehydrogenase-like N-terminal" evidence="11">
    <location>
        <begin position="34"/>
        <end position="163"/>
    </location>
</feature>
<dbReference type="GO" id="GO:0046294">
    <property type="term" value="P:formaldehyde catabolic process"/>
    <property type="evidence" value="ECO:0007669"/>
    <property type="project" value="TreeGrafter"/>
</dbReference>
<dbReference type="AlphaFoldDB" id="A0A9J6BNZ5"/>
<dbReference type="PROSITE" id="PS00059">
    <property type="entry name" value="ADH_ZINC"/>
    <property type="match status" value="1"/>
</dbReference>
<gene>
    <name evidence="12" type="ORF">PVAND_001625</name>
</gene>
<evidence type="ECO:0000256" key="7">
    <source>
        <dbReference type="ARBA" id="ARBA00061014"/>
    </source>
</evidence>
<dbReference type="InterPro" id="IPR013149">
    <property type="entry name" value="ADH-like_C"/>
</dbReference>
<dbReference type="PANTHER" id="PTHR43880">
    <property type="entry name" value="ALCOHOL DEHYDROGENASE"/>
    <property type="match status" value="1"/>
</dbReference>
<evidence type="ECO:0000256" key="6">
    <source>
        <dbReference type="ARBA" id="ARBA00055159"/>
    </source>
</evidence>
<evidence type="ECO:0000259" key="10">
    <source>
        <dbReference type="Pfam" id="PF00107"/>
    </source>
</evidence>
<comment type="cofactor">
    <cofactor evidence="1 9">
        <name>Zn(2+)</name>
        <dbReference type="ChEBI" id="CHEBI:29105"/>
    </cofactor>
</comment>
<name>A0A9J6BNZ5_POLVA</name>
<keyword evidence="5" id="KW-0520">NAD</keyword>
<dbReference type="GO" id="GO:0051903">
    <property type="term" value="F:S-(hydroxymethyl)glutathione dehydrogenase [NAD(P)+] activity"/>
    <property type="evidence" value="ECO:0007669"/>
    <property type="project" value="TreeGrafter"/>
</dbReference>
<reference evidence="12" key="1">
    <citation type="submission" date="2021-03" db="EMBL/GenBank/DDBJ databases">
        <title>Chromosome level genome of the anhydrobiotic midge Polypedilum vanderplanki.</title>
        <authorList>
            <person name="Yoshida Y."/>
            <person name="Kikawada T."/>
            <person name="Gusev O."/>
        </authorList>
    </citation>
    <scope>NUCLEOTIDE SEQUENCE</scope>
    <source>
        <strain evidence="12">NIAS01</strain>
        <tissue evidence="12">Whole body or cell culture</tissue>
    </source>
</reference>